<evidence type="ECO:0000256" key="5">
    <source>
        <dbReference type="ARBA" id="ARBA00022683"/>
    </source>
</evidence>
<keyword evidence="4" id="KW-0808">Transferase</keyword>
<keyword evidence="9" id="KW-1185">Reference proteome</keyword>
<dbReference type="InterPro" id="IPR050890">
    <property type="entry name" value="PTS_EIIA_component"/>
</dbReference>
<evidence type="ECO:0000256" key="6">
    <source>
        <dbReference type="ARBA" id="ARBA00022777"/>
    </source>
</evidence>
<comment type="subcellular location">
    <subcellularLocation>
        <location evidence="1">Cytoplasm</location>
    </subcellularLocation>
</comment>
<dbReference type="InterPro" id="IPR011055">
    <property type="entry name" value="Dup_hybrid_motif"/>
</dbReference>
<protein>
    <submittedName>
        <fullName evidence="8">PTS glucose transporter subunit IIA</fullName>
    </submittedName>
</protein>
<dbReference type="AlphaFoldDB" id="A0A7G9RH22"/>
<dbReference type="NCBIfam" id="TIGR00830">
    <property type="entry name" value="PTBA"/>
    <property type="match status" value="1"/>
</dbReference>
<name>A0A7G9RH22_9ACTN</name>
<reference evidence="8 9" key="1">
    <citation type="submission" date="2020-08" db="EMBL/GenBank/DDBJ databases">
        <title>Genome sequence of Nocardioides mesophilus KACC 16243T.</title>
        <authorList>
            <person name="Hyun D.-W."/>
            <person name="Bae J.-W."/>
        </authorList>
    </citation>
    <scope>NUCLEOTIDE SEQUENCE [LARGE SCALE GENOMIC DNA]</scope>
    <source>
        <strain evidence="8 9">KACC 16243</strain>
    </source>
</reference>
<dbReference type="EMBL" id="CP060713">
    <property type="protein sequence ID" value="QNN54897.1"/>
    <property type="molecule type" value="Genomic_DNA"/>
</dbReference>
<proteinExistence type="predicted"/>
<evidence type="ECO:0000259" key="7">
    <source>
        <dbReference type="PROSITE" id="PS51093"/>
    </source>
</evidence>
<keyword evidence="3 8" id="KW-0762">Sugar transport</keyword>
<organism evidence="8 9">
    <name type="scientific">Nocardioides mesophilus</name>
    <dbReference type="NCBI Taxonomy" id="433659"/>
    <lineage>
        <taxon>Bacteria</taxon>
        <taxon>Bacillati</taxon>
        <taxon>Actinomycetota</taxon>
        <taxon>Actinomycetes</taxon>
        <taxon>Propionibacteriales</taxon>
        <taxon>Nocardioidaceae</taxon>
        <taxon>Nocardioides</taxon>
    </lineage>
</organism>
<dbReference type="SUPFAM" id="SSF51261">
    <property type="entry name" value="Duplicated hybrid motif"/>
    <property type="match status" value="1"/>
</dbReference>
<dbReference type="Pfam" id="PF00358">
    <property type="entry name" value="PTS_EIIA_1"/>
    <property type="match status" value="1"/>
</dbReference>
<dbReference type="PROSITE" id="PS00371">
    <property type="entry name" value="PTS_EIIA_TYPE_1_HIS"/>
    <property type="match status" value="1"/>
</dbReference>
<evidence type="ECO:0000256" key="2">
    <source>
        <dbReference type="ARBA" id="ARBA00022448"/>
    </source>
</evidence>
<evidence type="ECO:0000313" key="9">
    <source>
        <dbReference type="Proteomes" id="UP000515947"/>
    </source>
</evidence>
<dbReference type="GO" id="GO:0009401">
    <property type="term" value="P:phosphoenolpyruvate-dependent sugar phosphotransferase system"/>
    <property type="evidence" value="ECO:0007669"/>
    <property type="project" value="UniProtKB-KW"/>
</dbReference>
<keyword evidence="6" id="KW-0418">Kinase</keyword>
<dbReference type="InterPro" id="IPR001127">
    <property type="entry name" value="PTS_EIIA_1_perm"/>
</dbReference>
<keyword evidence="2" id="KW-0813">Transport</keyword>
<dbReference type="GO" id="GO:0016301">
    <property type="term" value="F:kinase activity"/>
    <property type="evidence" value="ECO:0007669"/>
    <property type="project" value="UniProtKB-KW"/>
</dbReference>
<dbReference type="PROSITE" id="PS51093">
    <property type="entry name" value="PTS_EIIA_TYPE_1"/>
    <property type="match status" value="1"/>
</dbReference>
<evidence type="ECO:0000256" key="4">
    <source>
        <dbReference type="ARBA" id="ARBA00022679"/>
    </source>
</evidence>
<dbReference type="PANTHER" id="PTHR45008">
    <property type="entry name" value="PTS SYSTEM GLUCOSE-SPECIFIC EIIA COMPONENT"/>
    <property type="match status" value="1"/>
</dbReference>
<keyword evidence="5" id="KW-0598">Phosphotransferase system</keyword>
<evidence type="ECO:0000256" key="3">
    <source>
        <dbReference type="ARBA" id="ARBA00022597"/>
    </source>
</evidence>
<accession>A0A7G9RH22</accession>
<evidence type="ECO:0000313" key="8">
    <source>
        <dbReference type="EMBL" id="QNN54897.1"/>
    </source>
</evidence>
<dbReference type="GO" id="GO:0005737">
    <property type="term" value="C:cytoplasm"/>
    <property type="evidence" value="ECO:0007669"/>
    <property type="project" value="UniProtKB-SubCell"/>
</dbReference>
<sequence>MMVDVLSPVAGQRQAVSEMPDPVFATGLVGPGAAIVPLPGRQSAVSPIDGTLSKVFPHAYLVVSDRGPAVLVHLGIDTVQLHGDGFTSLAAEHQWVHAGQAIVSWDPAEVERTGRSAMCAVVVLDCPYPAVPLQEWGEHVEASEPLFSIEC</sequence>
<dbReference type="Gene3D" id="2.70.70.10">
    <property type="entry name" value="Glucose Permease (Domain IIA)"/>
    <property type="match status" value="1"/>
</dbReference>
<feature type="domain" description="PTS EIIA type-1" evidence="7">
    <location>
        <begin position="21"/>
        <end position="125"/>
    </location>
</feature>
<dbReference type="Proteomes" id="UP000515947">
    <property type="component" value="Chromosome"/>
</dbReference>
<dbReference type="PANTHER" id="PTHR45008:SF1">
    <property type="entry name" value="PTS SYSTEM GLUCOSE-SPECIFIC EIIA COMPONENT"/>
    <property type="match status" value="1"/>
</dbReference>
<dbReference type="KEGG" id="nmes:H9L09_07525"/>
<evidence type="ECO:0000256" key="1">
    <source>
        <dbReference type="ARBA" id="ARBA00004496"/>
    </source>
</evidence>
<gene>
    <name evidence="8" type="ORF">H9L09_07525</name>
</gene>